<dbReference type="EMBL" id="ML119108">
    <property type="protein sequence ID" value="RPB16617.1"/>
    <property type="molecule type" value="Genomic_DNA"/>
</dbReference>
<evidence type="ECO:0000256" key="7">
    <source>
        <dbReference type="ARBA" id="ARBA00022801"/>
    </source>
</evidence>
<dbReference type="GO" id="GO:0016052">
    <property type="term" value="P:carbohydrate catabolic process"/>
    <property type="evidence" value="ECO:0007669"/>
    <property type="project" value="TreeGrafter"/>
</dbReference>
<accession>A0A3N4L1C6</accession>
<dbReference type="PANTHER" id="PTHR48250:SF2">
    <property type="entry name" value="CUTINASE"/>
    <property type="match status" value="1"/>
</dbReference>
<dbReference type="EC" id="3.1.1.74" evidence="3 12"/>
<feature type="chain" id="PRO_5017846144" description="Cutinase" evidence="12">
    <location>
        <begin position="17"/>
        <end position="236"/>
    </location>
</feature>
<protein>
    <recommendedName>
        <fullName evidence="3 12">Cutinase</fullName>
        <ecNumber evidence="3 12">3.1.1.74</ecNumber>
    </recommendedName>
</protein>
<comment type="function">
    <text evidence="12">Catalyzes the hydrolysis of complex carboxylic polyesters found in the cell wall of plants. Degrades cutin, a macromolecule that forms the structure of the plant cuticle.</text>
</comment>
<evidence type="ECO:0000256" key="4">
    <source>
        <dbReference type="ARBA" id="ARBA00022487"/>
    </source>
</evidence>
<keyword evidence="8 11" id="KW-1015">Disulfide bond</keyword>
<gene>
    <name evidence="13" type="ORF">P167DRAFT_480680</name>
</gene>
<dbReference type="OrthoDB" id="2975078at2759"/>
<dbReference type="Proteomes" id="UP000277580">
    <property type="component" value="Unassembled WGS sequence"/>
</dbReference>
<evidence type="ECO:0000256" key="3">
    <source>
        <dbReference type="ARBA" id="ARBA00013095"/>
    </source>
</evidence>
<feature type="disulfide bond" evidence="11">
    <location>
        <begin position="201"/>
        <end position="208"/>
    </location>
</feature>
<keyword evidence="5 12" id="KW-0964">Secreted</keyword>
<dbReference type="GO" id="GO:0005576">
    <property type="term" value="C:extracellular region"/>
    <property type="evidence" value="ECO:0007669"/>
    <property type="project" value="UniProtKB-SubCell"/>
</dbReference>
<comment type="similarity">
    <text evidence="2 12">Belongs to the cutinase family.</text>
</comment>
<dbReference type="InterPro" id="IPR043580">
    <property type="entry name" value="CUTINASE_1"/>
</dbReference>
<feature type="active site" evidence="10">
    <location>
        <position position="205"/>
    </location>
</feature>
<feature type="active site" description="Proton donor/acceptor" evidence="10">
    <location>
        <position position="218"/>
    </location>
</feature>
<dbReference type="InterPro" id="IPR029058">
    <property type="entry name" value="AB_hydrolase_fold"/>
</dbReference>
<dbReference type="InParanoid" id="A0A3N4L1C6"/>
<evidence type="ECO:0000256" key="9">
    <source>
        <dbReference type="ARBA" id="ARBA00034045"/>
    </source>
</evidence>
<feature type="disulfide bond" evidence="11">
    <location>
        <begin position="67"/>
        <end position="142"/>
    </location>
</feature>
<evidence type="ECO:0000256" key="10">
    <source>
        <dbReference type="PIRSR" id="PIRSR611150-1"/>
    </source>
</evidence>
<proteinExistence type="inferred from homology"/>
<evidence type="ECO:0000256" key="6">
    <source>
        <dbReference type="ARBA" id="ARBA00022729"/>
    </source>
</evidence>
<keyword evidence="6 12" id="KW-0732">Signal</keyword>
<keyword evidence="7 12" id="KW-0378">Hydrolase</keyword>
<dbReference type="Gene3D" id="3.40.50.1820">
    <property type="entry name" value="alpha/beta hydrolase"/>
    <property type="match status" value="1"/>
</dbReference>
<evidence type="ECO:0000256" key="12">
    <source>
        <dbReference type="RuleBase" id="RU361263"/>
    </source>
</evidence>
<dbReference type="PANTHER" id="PTHR48250">
    <property type="entry name" value="CUTINASE 2-RELATED"/>
    <property type="match status" value="1"/>
</dbReference>
<evidence type="ECO:0000256" key="8">
    <source>
        <dbReference type="ARBA" id="ARBA00023157"/>
    </source>
</evidence>
<feature type="signal peptide" evidence="12">
    <location>
        <begin position="1"/>
        <end position="16"/>
    </location>
</feature>
<dbReference type="PRINTS" id="PR00129">
    <property type="entry name" value="CUTINASE"/>
</dbReference>
<dbReference type="Pfam" id="PF01083">
    <property type="entry name" value="Cutinase"/>
    <property type="match status" value="1"/>
</dbReference>
<dbReference type="SUPFAM" id="SSF53474">
    <property type="entry name" value="alpha/beta-Hydrolases"/>
    <property type="match status" value="1"/>
</dbReference>
<evidence type="ECO:0000313" key="14">
    <source>
        <dbReference type="Proteomes" id="UP000277580"/>
    </source>
</evidence>
<evidence type="ECO:0000256" key="11">
    <source>
        <dbReference type="PIRSR" id="PIRSR611150-2"/>
    </source>
</evidence>
<comment type="subcellular location">
    <subcellularLocation>
        <location evidence="1 12">Secreted</location>
    </subcellularLocation>
</comment>
<reference evidence="13 14" key="1">
    <citation type="journal article" date="2018" name="Nat. Ecol. Evol.">
        <title>Pezizomycetes genomes reveal the molecular basis of ectomycorrhizal truffle lifestyle.</title>
        <authorList>
            <person name="Murat C."/>
            <person name="Payen T."/>
            <person name="Noel B."/>
            <person name="Kuo A."/>
            <person name="Morin E."/>
            <person name="Chen J."/>
            <person name="Kohler A."/>
            <person name="Krizsan K."/>
            <person name="Balestrini R."/>
            <person name="Da Silva C."/>
            <person name="Montanini B."/>
            <person name="Hainaut M."/>
            <person name="Levati E."/>
            <person name="Barry K.W."/>
            <person name="Belfiori B."/>
            <person name="Cichocki N."/>
            <person name="Clum A."/>
            <person name="Dockter R.B."/>
            <person name="Fauchery L."/>
            <person name="Guy J."/>
            <person name="Iotti M."/>
            <person name="Le Tacon F."/>
            <person name="Lindquist E.A."/>
            <person name="Lipzen A."/>
            <person name="Malagnac F."/>
            <person name="Mello A."/>
            <person name="Molinier V."/>
            <person name="Miyauchi S."/>
            <person name="Poulain J."/>
            <person name="Riccioni C."/>
            <person name="Rubini A."/>
            <person name="Sitrit Y."/>
            <person name="Splivallo R."/>
            <person name="Traeger S."/>
            <person name="Wang M."/>
            <person name="Zifcakova L."/>
            <person name="Wipf D."/>
            <person name="Zambonelli A."/>
            <person name="Paolocci F."/>
            <person name="Nowrousian M."/>
            <person name="Ottonello S."/>
            <person name="Baldrian P."/>
            <person name="Spatafora J.W."/>
            <person name="Henrissat B."/>
            <person name="Nagy L.G."/>
            <person name="Aury J.M."/>
            <person name="Wincker P."/>
            <person name="Grigoriev I.V."/>
            <person name="Bonfante P."/>
            <person name="Martin F.M."/>
        </authorList>
    </citation>
    <scope>NUCLEOTIDE SEQUENCE [LARGE SCALE GENOMIC DNA]</scope>
    <source>
        <strain evidence="13 14">CCBAS932</strain>
    </source>
</reference>
<evidence type="ECO:0000256" key="2">
    <source>
        <dbReference type="ARBA" id="ARBA00007534"/>
    </source>
</evidence>
<organism evidence="13 14">
    <name type="scientific">Morchella conica CCBAS932</name>
    <dbReference type="NCBI Taxonomy" id="1392247"/>
    <lineage>
        <taxon>Eukaryota</taxon>
        <taxon>Fungi</taxon>
        <taxon>Dikarya</taxon>
        <taxon>Ascomycota</taxon>
        <taxon>Pezizomycotina</taxon>
        <taxon>Pezizomycetes</taxon>
        <taxon>Pezizales</taxon>
        <taxon>Morchellaceae</taxon>
        <taxon>Morchella</taxon>
    </lineage>
</organism>
<dbReference type="SMART" id="SM01110">
    <property type="entry name" value="Cutinase"/>
    <property type="match status" value="1"/>
</dbReference>
<name>A0A3N4L1C6_9PEZI</name>
<comment type="catalytic activity">
    <reaction evidence="9 12">
        <text>cutin + H2O = cutin monomers.</text>
        <dbReference type="EC" id="3.1.1.74"/>
    </reaction>
</comment>
<evidence type="ECO:0000256" key="1">
    <source>
        <dbReference type="ARBA" id="ARBA00004613"/>
    </source>
</evidence>
<dbReference type="InterPro" id="IPR011150">
    <property type="entry name" value="Cutinase_monf"/>
</dbReference>
<dbReference type="PROSITE" id="PS00155">
    <property type="entry name" value="CUTINASE_1"/>
    <property type="match status" value="1"/>
</dbReference>
<dbReference type="InterPro" id="IPR000675">
    <property type="entry name" value="Cutinase/axe"/>
</dbReference>
<keyword evidence="14" id="KW-1185">Reference proteome</keyword>
<dbReference type="GO" id="GO:0050525">
    <property type="term" value="F:cutinase activity"/>
    <property type="evidence" value="ECO:0007669"/>
    <property type="project" value="UniProtKB-UniRule"/>
</dbReference>
<evidence type="ECO:0000313" key="13">
    <source>
        <dbReference type="EMBL" id="RPB16617.1"/>
    </source>
</evidence>
<dbReference type="STRING" id="1392247.A0A3N4L1C6"/>
<keyword evidence="4 12" id="KW-0719">Serine esterase</keyword>
<sequence>MKLFITLALLVSSTLTASLPAPSNTVDPETIVNSPIYQAYKGAFSANIGGSSENSIVTRNDLIDGKCNDVIVIFARGSTEPGNIGITLGPVFFDAIEKVEPGRIIAQGVNDYPASISEALAGGSKTGAKYMVSMVSLAASQCPESKVVLSGYSQGAQVTHLAAGYIPEDLYSKVAAIVLFGDPDDGDAFPGSLNDNVATFCKDGDRICEGFPIPSVVHFTYQNDVGKAAAYIAERV</sequence>
<dbReference type="AlphaFoldDB" id="A0A3N4L1C6"/>
<feature type="active site" description="Nucleophile" evidence="10">
    <location>
        <position position="153"/>
    </location>
</feature>
<evidence type="ECO:0000256" key="5">
    <source>
        <dbReference type="ARBA" id="ARBA00022525"/>
    </source>
</evidence>